<dbReference type="Proteomes" id="UP001231189">
    <property type="component" value="Unassembled WGS sequence"/>
</dbReference>
<dbReference type="PANTHER" id="PTHR10775:SF169">
    <property type="entry name" value="TRANSPOSASE"/>
    <property type="match status" value="1"/>
</dbReference>
<dbReference type="InterPro" id="IPR004242">
    <property type="entry name" value="Transposase_21"/>
</dbReference>
<dbReference type="EMBL" id="JAUUTY010000007">
    <property type="protein sequence ID" value="KAK1608745.1"/>
    <property type="molecule type" value="Genomic_DNA"/>
</dbReference>
<gene>
    <name evidence="2" type="ORF">QYE76_032418</name>
</gene>
<evidence type="ECO:0000313" key="3">
    <source>
        <dbReference type="Proteomes" id="UP001231189"/>
    </source>
</evidence>
<evidence type="ECO:0000313" key="2">
    <source>
        <dbReference type="EMBL" id="KAK1608745.1"/>
    </source>
</evidence>
<reference evidence="2" key="1">
    <citation type="submission" date="2023-07" db="EMBL/GenBank/DDBJ databases">
        <title>A chromosome-level genome assembly of Lolium multiflorum.</title>
        <authorList>
            <person name="Chen Y."/>
            <person name="Copetti D."/>
            <person name="Kolliker R."/>
            <person name="Studer B."/>
        </authorList>
    </citation>
    <scope>NUCLEOTIDE SEQUENCE</scope>
    <source>
        <strain evidence="2">02402/16</strain>
        <tissue evidence="2">Leaf</tissue>
    </source>
</reference>
<dbReference type="AlphaFoldDB" id="A0AAD8QTF9"/>
<keyword evidence="3" id="KW-1185">Reference proteome</keyword>
<dbReference type="PANTHER" id="PTHR10775">
    <property type="entry name" value="OS08G0208400 PROTEIN"/>
    <property type="match status" value="1"/>
</dbReference>
<comment type="caution">
    <text evidence="2">The sequence shown here is derived from an EMBL/GenBank/DDBJ whole genome shotgun (WGS) entry which is preliminary data.</text>
</comment>
<feature type="compositionally biased region" description="Basic and acidic residues" evidence="1">
    <location>
        <begin position="588"/>
        <end position="602"/>
    </location>
</feature>
<sequence>MNCGNEKERLKLEKMLDDHNKLLYPNCENGQKKLGTTLELLQWKAENGTSDKGFEKLLKIIKKMLPGENVLPSTTYEAKKVVCPLGLEVQKIHACINDCILYRGEYENLNACSVCSALRYKIMRDDPGDEGESTPRKRVPAKVMWYAPIIPRLKRLFQNKEHAKLLRWHKEDRKKDLMLRHPADGSQWRKFDRDFKSFSDDARNFRFGLSTDGFNPFGEQSSVIAPGRDSIIDRALCGAEKHQRERALRRNPPGKFPPGGEIDAIAIVIKLDIISIAITIISIIYTAISTAASRHRYCKKEKIVTKFSGESYEFNFSKFAKTPYKADLPNEDFRVEQCASIALGPSNPLQQHLENSESEVFREERDELDEIFLRQPILKHDLPVEDLGVTPPPKEDPVFDLKPLPDNLKLENITYDPVPVNDSFPNEQLAVKDLEPPCLRELKDNFFENVVNPYISELKMHPKELLLVDGELQVEDVRGPKGEGSLEDRMEKLEQEVFTYKKMAEREVDIFHRIVSELIGEHEKETAKLWSDILSLHNTTNQLQAQLYDAWNQNCEYENRFKRISDAASFRIPETKTSFVDGEPLPWKTEDEKNPPSSPPKE</sequence>
<protein>
    <submittedName>
        <fullName evidence="2">Uncharacterized protein</fullName>
    </submittedName>
</protein>
<feature type="region of interest" description="Disordered" evidence="1">
    <location>
        <begin position="575"/>
        <end position="602"/>
    </location>
</feature>
<accession>A0AAD8QTF9</accession>
<proteinExistence type="predicted"/>
<dbReference type="Pfam" id="PF02992">
    <property type="entry name" value="Transposase_21"/>
    <property type="match status" value="1"/>
</dbReference>
<name>A0AAD8QTF9_LOLMU</name>
<evidence type="ECO:0000256" key="1">
    <source>
        <dbReference type="SAM" id="MobiDB-lite"/>
    </source>
</evidence>
<organism evidence="2 3">
    <name type="scientific">Lolium multiflorum</name>
    <name type="common">Italian ryegrass</name>
    <name type="synonym">Lolium perenne subsp. multiflorum</name>
    <dbReference type="NCBI Taxonomy" id="4521"/>
    <lineage>
        <taxon>Eukaryota</taxon>
        <taxon>Viridiplantae</taxon>
        <taxon>Streptophyta</taxon>
        <taxon>Embryophyta</taxon>
        <taxon>Tracheophyta</taxon>
        <taxon>Spermatophyta</taxon>
        <taxon>Magnoliopsida</taxon>
        <taxon>Liliopsida</taxon>
        <taxon>Poales</taxon>
        <taxon>Poaceae</taxon>
        <taxon>BOP clade</taxon>
        <taxon>Pooideae</taxon>
        <taxon>Poodae</taxon>
        <taxon>Poeae</taxon>
        <taxon>Poeae Chloroplast Group 2 (Poeae type)</taxon>
        <taxon>Loliodinae</taxon>
        <taxon>Loliinae</taxon>
        <taxon>Lolium</taxon>
    </lineage>
</organism>